<sequence length="593" mass="62412">MVRGRLRSTRTRIGTAIAALVTATFFATFLFAFEAQSTDAATLLPTAPTAVTVSPAAAGRMTLAWRAPLNSAVSSTGTSVVVTSYEYRSASTSNSGSTWSGYAPAVTLVATSGRQAVPCSAPLAAGGGCRYVLAARSAAGIGAWTAPTTALWAPPSAPRTPVVVGRHGAHVASVSWKTPTVSGGLPLKDTLAQVSTDGGVTWSAKIESLAPADTTSAFVLPASCETNSECRVRLYALNAAGRSAPTLPAQIQWRSVSDEIGIATGTPYVPAGMTEPQFWNRVAATGAGWARIDCAPLSYASYSTCDNRVAEARRVGLRLVLTFSYRPPNSPDIFTNSEHQQWAIWAGEVAARLTSANPGTIGAFEIWNEPNNPVFWSPVDPVAYADLLARTAFALRLRSSVPILTGGLSPGGVNGGSDATTDPRNPATWLAAIYSSGARGHFDAVGHHPYDTYSGVTNQGPPRVGWESGYRAAHWLRVVMDANGDSAKRIWATEAGTPSCTGYSGGKFSEGLRATRLRDDIADWTRGIHNPWTGESIGLGDKSDWNTGPFMVFKMYKQYDAPGLGLSFATAQCGHPAWYEPAPVAMLKTLTAG</sequence>
<dbReference type="SUPFAM" id="SSF49265">
    <property type="entry name" value="Fibronectin type III"/>
    <property type="match status" value="1"/>
</dbReference>
<protein>
    <submittedName>
        <fullName evidence="2">Unannotated protein</fullName>
    </submittedName>
</protein>
<evidence type="ECO:0000259" key="1">
    <source>
        <dbReference type="PROSITE" id="PS50853"/>
    </source>
</evidence>
<reference evidence="2" key="1">
    <citation type="submission" date="2020-05" db="EMBL/GenBank/DDBJ databases">
        <authorList>
            <person name="Chiriac C."/>
            <person name="Salcher M."/>
            <person name="Ghai R."/>
            <person name="Kavagutti S V."/>
        </authorList>
    </citation>
    <scope>NUCLEOTIDE SEQUENCE</scope>
</reference>
<dbReference type="PROSITE" id="PS50853">
    <property type="entry name" value="FN3"/>
    <property type="match status" value="1"/>
</dbReference>
<dbReference type="PANTHER" id="PTHR12631">
    <property type="entry name" value="ALPHA-L-IDURONIDASE"/>
    <property type="match status" value="1"/>
</dbReference>
<feature type="domain" description="Fibronectin type-III" evidence="1">
    <location>
        <begin position="157"/>
        <end position="258"/>
    </location>
</feature>
<dbReference type="EMBL" id="CAEZZU010000246">
    <property type="protein sequence ID" value="CAB4790188.1"/>
    <property type="molecule type" value="Genomic_DNA"/>
</dbReference>
<dbReference type="SUPFAM" id="SSF51445">
    <property type="entry name" value="(Trans)glycosidases"/>
    <property type="match status" value="1"/>
</dbReference>
<accession>A0A6J6X4R9</accession>
<organism evidence="2">
    <name type="scientific">freshwater metagenome</name>
    <dbReference type="NCBI Taxonomy" id="449393"/>
    <lineage>
        <taxon>unclassified sequences</taxon>
        <taxon>metagenomes</taxon>
        <taxon>ecological metagenomes</taxon>
    </lineage>
</organism>
<dbReference type="PANTHER" id="PTHR12631:SF10">
    <property type="entry name" value="BETA-XYLOSIDASE-LIKE PROTEIN-RELATED"/>
    <property type="match status" value="1"/>
</dbReference>
<name>A0A6J6X4R9_9ZZZZ</name>
<dbReference type="Gene3D" id="3.20.20.80">
    <property type="entry name" value="Glycosidases"/>
    <property type="match status" value="1"/>
</dbReference>
<proteinExistence type="predicted"/>
<dbReference type="Gene3D" id="2.60.40.10">
    <property type="entry name" value="Immunoglobulins"/>
    <property type="match status" value="1"/>
</dbReference>
<dbReference type="InterPro" id="IPR013783">
    <property type="entry name" value="Ig-like_fold"/>
</dbReference>
<dbReference type="InterPro" id="IPR003961">
    <property type="entry name" value="FN3_dom"/>
</dbReference>
<dbReference type="GO" id="GO:0004553">
    <property type="term" value="F:hydrolase activity, hydrolyzing O-glycosyl compounds"/>
    <property type="evidence" value="ECO:0007669"/>
    <property type="project" value="TreeGrafter"/>
</dbReference>
<dbReference type="AlphaFoldDB" id="A0A6J6X4R9"/>
<dbReference type="InterPro" id="IPR036116">
    <property type="entry name" value="FN3_sf"/>
</dbReference>
<dbReference type="InterPro" id="IPR017853">
    <property type="entry name" value="GH"/>
</dbReference>
<dbReference type="SMART" id="SM00060">
    <property type="entry name" value="FN3"/>
    <property type="match status" value="2"/>
</dbReference>
<gene>
    <name evidence="2" type="ORF">UFOPK2925_01388</name>
</gene>
<dbReference type="InterPro" id="IPR051923">
    <property type="entry name" value="Glycosyl_Hydrolase_39"/>
</dbReference>
<evidence type="ECO:0000313" key="2">
    <source>
        <dbReference type="EMBL" id="CAB4790188.1"/>
    </source>
</evidence>